<evidence type="ECO:0000256" key="2">
    <source>
        <dbReference type="ARBA" id="ARBA00023015"/>
    </source>
</evidence>
<dbReference type="InterPro" id="IPR014036">
    <property type="entry name" value="DeoR-like_C"/>
</dbReference>
<accession>A0A2W5NVV9</accession>
<dbReference type="Pfam" id="PF08220">
    <property type="entry name" value="HTH_DeoR"/>
    <property type="match status" value="1"/>
</dbReference>
<dbReference type="AlphaFoldDB" id="A0A2W5NVV9"/>
<dbReference type="SUPFAM" id="SSF46785">
    <property type="entry name" value="Winged helix' DNA-binding domain"/>
    <property type="match status" value="1"/>
</dbReference>
<dbReference type="PRINTS" id="PR00037">
    <property type="entry name" value="HTHLACR"/>
</dbReference>
<sequence length="260" mass="26320">MSIEIPSARRDAIAARLLAGEPVSSTALAREFSVSEDAIRRDLRALAAAGSCRRVYGGAVPILGGGLPMAARMIDGGAEKRALASAALALIPPGSFVFLDNGSTNVAAAEVLPEDTGLLVGTNSIAAAAALATRQDLPTVMVGGGIDPAIGGCTDGTAIEALSRLNIDVCLLGTCTLSVEDGAGAYDAADAAFKRALVARSRCTVVLVSNAKLGGRAPHRIVDMAGIDHVVVAQDCPEDLISTLVLAGTNVVRALPPQDN</sequence>
<evidence type="ECO:0000313" key="5">
    <source>
        <dbReference type="EMBL" id="PZQ56478.1"/>
    </source>
</evidence>
<dbReference type="SUPFAM" id="SSF100950">
    <property type="entry name" value="NagB/RpiA/CoA transferase-like"/>
    <property type="match status" value="1"/>
</dbReference>
<dbReference type="Pfam" id="PF00455">
    <property type="entry name" value="DeoRC"/>
    <property type="match status" value="1"/>
</dbReference>
<dbReference type="Proteomes" id="UP000249082">
    <property type="component" value="Unassembled WGS sequence"/>
</dbReference>
<dbReference type="Gene3D" id="1.10.10.10">
    <property type="entry name" value="Winged helix-like DNA-binding domain superfamily/Winged helix DNA-binding domain"/>
    <property type="match status" value="1"/>
</dbReference>
<dbReference type="InterPro" id="IPR037171">
    <property type="entry name" value="NagB/RpiA_transferase-like"/>
</dbReference>
<dbReference type="SMART" id="SM00420">
    <property type="entry name" value="HTH_DEOR"/>
    <property type="match status" value="1"/>
</dbReference>
<gene>
    <name evidence="5" type="ORF">DI555_03710</name>
</gene>
<evidence type="ECO:0000259" key="4">
    <source>
        <dbReference type="PROSITE" id="PS51000"/>
    </source>
</evidence>
<dbReference type="PROSITE" id="PS51000">
    <property type="entry name" value="HTH_DEOR_2"/>
    <property type="match status" value="1"/>
</dbReference>
<name>A0A2W5NVV9_9SPHN</name>
<evidence type="ECO:0000256" key="3">
    <source>
        <dbReference type="ARBA" id="ARBA00023163"/>
    </source>
</evidence>
<dbReference type="InterPro" id="IPR050313">
    <property type="entry name" value="Carb_Metab_HTH_regulators"/>
</dbReference>
<keyword evidence="2" id="KW-0805">Transcription regulation</keyword>
<dbReference type="GO" id="GO:0003700">
    <property type="term" value="F:DNA-binding transcription factor activity"/>
    <property type="evidence" value="ECO:0007669"/>
    <property type="project" value="InterPro"/>
</dbReference>
<dbReference type="PANTHER" id="PTHR30363:SF4">
    <property type="entry name" value="GLYCEROL-3-PHOSPHATE REGULON REPRESSOR"/>
    <property type="match status" value="1"/>
</dbReference>
<evidence type="ECO:0000256" key="1">
    <source>
        <dbReference type="ARBA" id="ARBA00022491"/>
    </source>
</evidence>
<evidence type="ECO:0000313" key="6">
    <source>
        <dbReference type="Proteomes" id="UP000249082"/>
    </source>
</evidence>
<proteinExistence type="predicted"/>
<dbReference type="InterPro" id="IPR036390">
    <property type="entry name" value="WH_DNA-bd_sf"/>
</dbReference>
<keyword evidence="1" id="KW-0678">Repressor</keyword>
<dbReference type="EMBL" id="QFPX01000003">
    <property type="protein sequence ID" value="PZQ56478.1"/>
    <property type="molecule type" value="Genomic_DNA"/>
</dbReference>
<comment type="caution">
    <text evidence="5">The sequence shown here is derived from an EMBL/GenBank/DDBJ whole genome shotgun (WGS) entry which is preliminary data.</text>
</comment>
<feature type="domain" description="HTH deoR-type" evidence="4">
    <location>
        <begin position="6"/>
        <end position="61"/>
    </location>
</feature>
<dbReference type="SMART" id="SM01134">
    <property type="entry name" value="DeoRC"/>
    <property type="match status" value="1"/>
</dbReference>
<protein>
    <submittedName>
        <fullName evidence="5">DeoR/GlpR transcriptional regulator</fullName>
    </submittedName>
</protein>
<dbReference type="InterPro" id="IPR001034">
    <property type="entry name" value="DeoR_HTH"/>
</dbReference>
<dbReference type="PANTHER" id="PTHR30363">
    <property type="entry name" value="HTH-TYPE TRANSCRIPTIONAL REGULATOR SRLR-RELATED"/>
    <property type="match status" value="1"/>
</dbReference>
<organism evidence="5 6">
    <name type="scientific">Novosphingobium pentaromativorans</name>
    <dbReference type="NCBI Taxonomy" id="205844"/>
    <lineage>
        <taxon>Bacteria</taxon>
        <taxon>Pseudomonadati</taxon>
        <taxon>Pseudomonadota</taxon>
        <taxon>Alphaproteobacteria</taxon>
        <taxon>Sphingomonadales</taxon>
        <taxon>Sphingomonadaceae</taxon>
        <taxon>Novosphingobium</taxon>
    </lineage>
</organism>
<dbReference type="InterPro" id="IPR036388">
    <property type="entry name" value="WH-like_DNA-bd_sf"/>
</dbReference>
<reference evidence="5 6" key="1">
    <citation type="submission" date="2017-08" db="EMBL/GenBank/DDBJ databases">
        <title>Infants hospitalized years apart are colonized by the same room-sourced microbial strains.</title>
        <authorList>
            <person name="Brooks B."/>
            <person name="Olm M.R."/>
            <person name="Firek B.A."/>
            <person name="Baker R."/>
            <person name="Thomas B.C."/>
            <person name="Morowitz M.J."/>
            <person name="Banfield J.F."/>
        </authorList>
    </citation>
    <scope>NUCLEOTIDE SEQUENCE [LARGE SCALE GENOMIC DNA]</scope>
    <source>
        <strain evidence="5">S2_005_002_R2_33</strain>
    </source>
</reference>
<keyword evidence="3" id="KW-0804">Transcription</keyword>